<keyword evidence="1" id="KW-1133">Transmembrane helix</keyword>
<evidence type="ECO:0000256" key="1">
    <source>
        <dbReference type="SAM" id="Phobius"/>
    </source>
</evidence>
<sequence>MDIKLRLIFMAIMSFYVQAGQGPDLYFPSFEEDEVYILENTYLNITFWLNTSSSEGPSKVYRLEIETKRSDGTYEYDGRLVSRNNKCLITYEHAVHCTSDQGPAELYKIVNRSHEEITFRWSWTDVEQQIMKTRQRTVKLKILCKQDVTPLKENCNEKRQGLNKEQWATVLLAETIICVSIFSLTLAILKSGIWKVSADAASLQLPDRSDTTA</sequence>
<keyword evidence="4" id="KW-1185">Reference proteome</keyword>
<comment type="caution">
    <text evidence="3">The sequence shown here is derived from an EMBL/GenBank/DDBJ whole genome shotgun (WGS) entry which is preliminary data.</text>
</comment>
<reference evidence="3 4" key="1">
    <citation type="submission" date="2018-04" db="EMBL/GenBank/DDBJ databases">
        <title>The genome of golden apple snail Pomacea canaliculata provides insight into stress tolerance and invasive adaptation.</title>
        <authorList>
            <person name="Liu C."/>
            <person name="Liu B."/>
            <person name="Ren Y."/>
            <person name="Zhang Y."/>
            <person name="Wang H."/>
            <person name="Li S."/>
            <person name="Jiang F."/>
            <person name="Yin L."/>
            <person name="Zhang G."/>
            <person name="Qian W."/>
            <person name="Fan W."/>
        </authorList>
    </citation>
    <scope>NUCLEOTIDE SEQUENCE [LARGE SCALE GENOMIC DNA]</scope>
    <source>
        <strain evidence="3">SZHN2017</strain>
        <tissue evidence="3">Muscle</tissue>
    </source>
</reference>
<feature type="signal peptide" evidence="2">
    <location>
        <begin position="1"/>
        <end position="19"/>
    </location>
</feature>
<keyword evidence="1" id="KW-0812">Transmembrane</keyword>
<evidence type="ECO:0008006" key="5">
    <source>
        <dbReference type="Google" id="ProtNLM"/>
    </source>
</evidence>
<evidence type="ECO:0000256" key="2">
    <source>
        <dbReference type="SAM" id="SignalP"/>
    </source>
</evidence>
<keyword evidence="1" id="KW-0472">Membrane</keyword>
<proteinExistence type="predicted"/>
<name>A0A2T7P1R6_POMCA</name>
<protein>
    <recommendedName>
        <fullName evidence="5">GOLD domain-containing protein</fullName>
    </recommendedName>
</protein>
<evidence type="ECO:0000313" key="3">
    <source>
        <dbReference type="EMBL" id="PVD27367.1"/>
    </source>
</evidence>
<gene>
    <name evidence="3" type="ORF">C0Q70_12524</name>
</gene>
<feature type="chain" id="PRO_5015575561" description="GOLD domain-containing protein" evidence="2">
    <location>
        <begin position="20"/>
        <end position="213"/>
    </location>
</feature>
<keyword evidence="2" id="KW-0732">Signal</keyword>
<dbReference type="AlphaFoldDB" id="A0A2T7P1R6"/>
<dbReference type="Proteomes" id="UP000245119">
    <property type="component" value="Linkage Group LG7"/>
</dbReference>
<feature type="transmembrane region" description="Helical" evidence="1">
    <location>
        <begin position="167"/>
        <end position="189"/>
    </location>
</feature>
<evidence type="ECO:0000313" key="4">
    <source>
        <dbReference type="Proteomes" id="UP000245119"/>
    </source>
</evidence>
<dbReference type="EMBL" id="PZQS01000007">
    <property type="protein sequence ID" value="PVD27367.1"/>
    <property type="molecule type" value="Genomic_DNA"/>
</dbReference>
<accession>A0A2T7P1R6</accession>
<organism evidence="3 4">
    <name type="scientific">Pomacea canaliculata</name>
    <name type="common">Golden apple snail</name>
    <dbReference type="NCBI Taxonomy" id="400727"/>
    <lineage>
        <taxon>Eukaryota</taxon>
        <taxon>Metazoa</taxon>
        <taxon>Spiralia</taxon>
        <taxon>Lophotrochozoa</taxon>
        <taxon>Mollusca</taxon>
        <taxon>Gastropoda</taxon>
        <taxon>Caenogastropoda</taxon>
        <taxon>Architaenioglossa</taxon>
        <taxon>Ampullarioidea</taxon>
        <taxon>Ampullariidae</taxon>
        <taxon>Pomacea</taxon>
    </lineage>
</organism>